<protein>
    <submittedName>
        <fullName evidence="1">Uncharacterized protein</fullName>
    </submittedName>
</protein>
<dbReference type="Proteomes" id="UP000000560">
    <property type="component" value="Chromosome VIII"/>
</dbReference>
<dbReference type="AlphaFoldDB" id="Q5BH44"/>
<dbReference type="GeneID" id="2875912"/>
<dbReference type="RefSeq" id="XP_657740.1">
    <property type="nucleotide sequence ID" value="XM_652648.1"/>
</dbReference>
<keyword evidence="2" id="KW-1185">Reference proteome</keyword>
<organism evidence="1 2">
    <name type="scientific">Emericella nidulans (strain FGSC A4 / ATCC 38163 / CBS 112.46 / NRRL 194 / M139)</name>
    <name type="common">Aspergillus nidulans</name>
    <dbReference type="NCBI Taxonomy" id="227321"/>
    <lineage>
        <taxon>Eukaryota</taxon>
        <taxon>Fungi</taxon>
        <taxon>Dikarya</taxon>
        <taxon>Ascomycota</taxon>
        <taxon>Pezizomycotina</taxon>
        <taxon>Eurotiomycetes</taxon>
        <taxon>Eurotiomycetidae</taxon>
        <taxon>Eurotiales</taxon>
        <taxon>Aspergillaceae</taxon>
        <taxon>Aspergillus</taxon>
        <taxon>Aspergillus subgen. Nidulantes</taxon>
    </lineage>
</organism>
<accession>C8VQI7</accession>
<accession>Q5BH44</accession>
<dbReference type="EMBL" id="BN001308">
    <property type="protein sequence ID" value="CBF90129.1"/>
    <property type="molecule type" value="Genomic_DNA"/>
</dbReference>
<dbReference type="KEGG" id="ani:ANIA_00136"/>
<dbReference type="HOGENOM" id="CLU_2108984_0_0_1"/>
<evidence type="ECO:0000313" key="1">
    <source>
        <dbReference type="EMBL" id="CBF90129.1"/>
    </source>
</evidence>
<reference evidence="2" key="1">
    <citation type="journal article" date="2005" name="Nature">
        <title>Sequencing of Aspergillus nidulans and comparative analysis with A. fumigatus and A. oryzae.</title>
        <authorList>
            <person name="Galagan J.E."/>
            <person name="Calvo S.E."/>
            <person name="Cuomo C."/>
            <person name="Ma L.J."/>
            <person name="Wortman J.R."/>
            <person name="Batzoglou S."/>
            <person name="Lee S.I."/>
            <person name="Basturkmen M."/>
            <person name="Spevak C.C."/>
            <person name="Clutterbuck J."/>
            <person name="Kapitonov V."/>
            <person name="Jurka J."/>
            <person name="Scazzocchio C."/>
            <person name="Farman M."/>
            <person name="Butler J."/>
            <person name="Purcell S."/>
            <person name="Harris S."/>
            <person name="Braus G.H."/>
            <person name="Draht O."/>
            <person name="Busch S."/>
            <person name="D'Enfert C."/>
            <person name="Bouchier C."/>
            <person name="Goldman G.H."/>
            <person name="Bell-Pedersen D."/>
            <person name="Griffiths-Jones S."/>
            <person name="Doonan J.H."/>
            <person name="Yu J."/>
            <person name="Vienken K."/>
            <person name="Pain A."/>
            <person name="Freitag M."/>
            <person name="Selker E.U."/>
            <person name="Archer D.B."/>
            <person name="Penalva M.A."/>
            <person name="Oakley B.R."/>
            <person name="Momany M."/>
            <person name="Tanaka T."/>
            <person name="Kumagai T."/>
            <person name="Asai K."/>
            <person name="Machida M."/>
            <person name="Nierman W.C."/>
            <person name="Denning D.W."/>
            <person name="Caddick M."/>
            <person name="Hynes M."/>
            <person name="Paoletti M."/>
            <person name="Fischer R."/>
            <person name="Miller B."/>
            <person name="Dyer P."/>
            <person name="Sachs M.S."/>
            <person name="Osmani S.A."/>
            <person name="Birren B.W."/>
        </authorList>
    </citation>
    <scope>NUCLEOTIDE SEQUENCE [LARGE SCALE GENOMIC DNA]</scope>
    <source>
        <strain evidence="2">FGSC A4 / ATCC 38163 / CBS 112.46 / NRRL 194 / M139</strain>
    </source>
</reference>
<proteinExistence type="predicted"/>
<dbReference type="OMA" id="LNDWELP"/>
<name>Q5BH44_EMENI</name>
<dbReference type="InParanoid" id="Q5BH44"/>
<gene>
    <name evidence="1" type="ORF">ANIA_00136</name>
</gene>
<evidence type="ECO:0000313" key="2">
    <source>
        <dbReference type="Proteomes" id="UP000000560"/>
    </source>
</evidence>
<reference evidence="2" key="2">
    <citation type="journal article" date="2009" name="Fungal Genet. Biol.">
        <title>The 2008 update of the Aspergillus nidulans genome annotation: a community effort.</title>
        <authorList>
            <person name="Wortman J.R."/>
            <person name="Gilsenan J.M."/>
            <person name="Joardar V."/>
            <person name="Deegan J."/>
            <person name="Clutterbuck J."/>
            <person name="Andersen M.R."/>
            <person name="Archer D."/>
            <person name="Bencina M."/>
            <person name="Braus G."/>
            <person name="Coutinho P."/>
            <person name="von Dohren H."/>
            <person name="Doonan J."/>
            <person name="Driessen A.J."/>
            <person name="Durek P."/>
            <person name="Espeso E."/>
            <person name="Fekete E."/>
            <person name="Flipphi M."/>
            <person name="Estrada C.G."/>
            <person name="Geysens S."/>
            <person name="Goldman G."/>
            <person name="de Groot P.W."/>
            <person name="Hansen K."/>
            <person name="Harris S.D."/>
            <person name="Heinekamp T."/>
            <person name="Helmstaedt K."/>
            <person name="Henrissat B."/>
            <person name="Hofmann G."/>
            <person name="Homan T."/>
            <person name="Horio T."/>
            <person name="Horiuchi H."/>
            <person name="James S."/>
            <person name="Jones M."/>
            <person name="Karaffa L."/>
            <person name="Karanyi Z."/>
            <person name="Kato M."/>
            <person name="Keller N."/>
            <person name="Kelly D.E."/>
            <person name="Kiel J.A."/>
            <person name="Kim J.M."/>
            <person name="van der Klei I.J."/>
            <person name="Klis F.M."/>
            <person name="Kovalchuk A."/>
            <person name="Krasevec N."/>
            <person name="Kubicek C.P."/>
            <person name="Liu B."/>
            <person name="Maccabe A."/>
            <person name="Meyer V."/>
            <person name="Mirabito P."/>
            <person name="Miskei M."/>
            <person name="Mos M."/>
            <person name="Mullins J."/>
            <person name="Nelson D.R."/>
            <person name="Nielsen J."/>
            <person name="Oakley B.R."/>
            <person name="Osmani S.A."/>
            <person name="Pakula T."/>
            <person name="Paszewski A."/>
            <person name="Paulsen I."/>
            <person name="Pilsyk S."/>
            <person name="Pocsi I."/>
            <person name="Punt P.J."/>
            <person name="Ram A.F."/>
            <person name="Ren Q."/>
            <person name="Robellet X."/>
            <person name="Robson G."/>
            <person name="Seiboth B."/>
            <person name="van Solingen P."/>
            <person name="Specht T."/>
            <person name="Sun J."/>
            <person name="Taheri-Talesh N."/>
            <person name="Takeshita N."/>
            <person name="Ussery D."/>
            <person name="vanKuyk P.A."/>
            <person name="Visser H."/>
            <person name="van de Vondervoort P.J."/>
            <person name="de Vries R.P."/>
            <person name="Walton J."/>
            <person name="Xiang X."/>
            <person name="Xiong Y."/>
            <person name="Zeng A.P."/>
            <person name="Brandt B.W."/>
            <person name="Cornell M.J."/>
            <person name="van den Hondel C.A."/>
            <person name="Visser J."/>
            <person name="Oliver S.G."/>
            <person name="Turner G."/>
        </authorList>
    </citation>
    <scope>GENOME REANNOTATION</scope>
    <source>
        <strain evidence="2">FGSC A4 / ATCC 38163 / CBS 112.46 / NRRL 194 / M139</strain>
    </source>
</reference>
<sequence>MASQEQPSQHIQGDARNRTECLGGTLKNWELETANIYLISVDRSTYFFVIALAASQLPIAPRGDAMSSDDLDQVQTWGRKLNDWELPWRKLPGMTSDSCSSLYQLCTSRKNESHG</sequence>